<feature type="compositionally biased region" description="Basic and acidic residues" evidence="1">
    <location>
        <begin position="147"/>
        <end position="157"/>
    </location>
</feature>
<evidence type="ECO:0000313" key="2">
    <source>
        <dbReference type="EMBL" id="MBE1502646.1"/>
    </source>
</evidence>
<gene>
    <name evidence="2" type="ORF">H4696_009746</name>
</gene>
<dbReference type="EMBL" id="JADBEG010000001">
    <property type="protein sequence ID" value="MBE1502646.1"/>
    <property type="molecule type" value="Genomic_DNA"/>
</dbReference>
<comment type="caution">
    <text evidence="2">The sequence shown here is derived from an EMBL/GenBank/DDBJ whole genome shotgun (WGS) entry which is preliminary data.</text>
</comment>
<protein>
    <submittedName>
        <fullName evidence="2">Uncharacterized protein</fullName>
    </submittedName>
</protein>
<reference evidence="2 3" key="1">
    <citation type="submission" date="2020-10" db="EMBL/GenBank/DDBJ databases">
        <title>Sequencing the genomes of 1000 actinobacteria strains.</title>
        <authorList>
            <person name="Klenk H.-P."/>
        </authorList>
    </citation>
    <scope>NUCLEOTIDE SEQUENCE [LARGE SCALE GENOMIC DNA]</scope>
    <source>
        <strain evidence="2 3">DSM 44653</strain>
    </source>
</reference>
<sequence>MATAAAATITDRKLMTRLHRSRLPARSLSGAASAARKNHSFPERSTYARRDDDSCSVVCLSRTWPTIMPHELREPGAGQLLKTWSSSAASNKARTSGLLTFIDGVRGSSFTIWTTAGTWYRASRSASQSCSSATPHSARSLQQDYRGNNRHDSADDARSGAARPICVIDVLRCVGR</sequence>
<accession>A0ABR9IHI0</accession>
<feature type="compositionally biased region" description="Low complexity" evidence="1">
    <location>
        <begin position="129"/>
        <end position="138"/>
    </location>
</feature>
<feature type="region of interest" description="Disordered" evidence="1">
    <location>
        <begin position="129"/>
        <end position="157"/>
    </location>
</feature>
<organism evidence="2 3">
    <name type="scientific">Amycolatopsis lexingtonensis</name>
    <dbReference type="NCBI Taxonomy" id="218822"/>
    <lineage>
        <taxon>Bacteria</taxon>
        <taxon>Bacillati</taxon>
        <taxon>Actinomycetota</taxon>
        <taxon>Actinomycetes</taxon>
        <taxon>Pseudonocardiales</taxon>
        <taxon>Pseudonocardiaceae</taxon>
        <taxon>Amycolatopsis</taxon>
    </lineage>
</organism>
<dbReference type="RefSeq" id="WP_158104257.1">
    <property type="nucleotide sequence ID" value="NZ_JADBEG010000001.1"/>
</dbReference>
<dbReference type="Proteomes" id="UP000631670">
    <property type="component" value="Unassembled WGS sequence"/>
</dbReference>
<proteinExistence type="predicted"/>
<evidence type="ECO:0000256" key="1">
    <source>
        <dbReference type="SAM" id="MobiDB-lite"/>
    </source>
</evidence>
<name>A0ABR9IHI0_9PSEU</name>
<keyword evidence="3" id="KW-1185">Reference proteome</keyword>
<evidence type="ECO:0000313" key="3">
    <source>
        <dbReference type="Proteomes" id="UP000631670"/>
    </source>
</evidence>